<dbReference type="Pfam" id="PF12796">
    <property type="entry name" value="Ank_2"/>
    <property type="match status" value="1"/>
</dbReference>
<feature type="repeat" description="ANK" evidence="4">
    <location>
        <begin position="35"/>
        <end position="67"/>
    </location>
</feature>
<dbReference type="Pfam" id="PF05903">
    <property type="entry name" value="Peptidase_C97"/>
    <property type="match status" value="1"/>
</dbReference>
<feature type="repeat" description="ANK" evidence="4">
    <location>
        <begin position="68"/>
        <end position="100"/>
    </location>
</feature>
<keyword evidence="4" id="KW-0040">ANK repeat</keyword>
<accession>A0AB34IPY0</accession>
<dbReference type="Gene3D" id="3.90.1720.30">
    <property type="entry name" value="PPPDE domains"/>
    <property type="match status" value="1"/>
</dbReference>
<keyword evidence="8" id="KW-1185">Reference proteome</keyword>
<evidence type="ECO:0000256" key="4">
    <source>
        <dbReference type="PROSITE-ProRule" id="PRU00023"/>
    </source>
</evidence>
<name>A0AB34IPY0_PRYPA</name>
<gene>
    <name evidence="7" type="ORF">AB1Y20_010661</name>
</gene>
<dbReference type="GO" id="GO:0101005">
    <property type="term" value="F:deubiquitinase activity"/>
    <property type="evidence" value="ECO:0007669"/>
    <property type="project" value="TreeGrafter"/>
</dbReference>
<dbReference type="GO" id="GO:0016579">
    <property type="term" value="P:protein deubiquitination"/>
    <property type="evidence" value="ECO:0007669"/>
    <property type="project" value="TreeGrafter"/>
</dbReference>
<keyword evidence="3" id="KW-0378">Hydrolase</keyword>
<comment type="similarity">
    <text evidence="1">Belongs to the DeSI family.</text>
</comment>
<sequence>MALVHACGLPDARRAASEARRLLELGADVDEHSMDGLSALHAASARGHVRLALLLLQRGAAVDARDFGGRTPLHVAARLGCIPLVQALLGSRADARLPDAAGGVAAELARAEGHATLARVLEHAARTDLASGGEVVLHVYGLGTHPTLARLDVLCRLFGSGLYHTAIEVRYLSCGLEWSFGHTVEGTGVFAVVAGENRDHRYSYEVALGRVELSQVEFAALLEKLKEEWLGSTYDLVSNNCQVFCDALCSKLAVQPLPRRVKRMAGVARFATYLSTRLVHPGERTSHPLEQSATTRGARWETRQQRRRTLLRTGRRRTVLLSRTTAAAPLDTPRAENSKRGSTVPGAALRHGSVVTPSAQAPEEHEPGGGNISRIVPSHEEDVVHGTHPVGLC</sequence>
<dbReference type="PANTHER" id="PTHR12378:SF80">
    <property type="entry name" value="IP06716P-RELATED"/>
    <property type="match status" value="1"/>
</dbReference>
<dbReference type="Proteomes" id="UP001515480">
    <property type="component" value="Unassembled WGS sequence"/>
</dbReference>
<feature type="domain" description="PPPDE" evidence="6">
    <location>
        <begin position="133"/>
        <end position="270"/>
    </location>
</feature>
<dbReference type="PANTHER" id="PTHR12378">
    <property type="entry name" value="DESUMOYLATING ISOPEPTIDASE"/>
    <property type="match status" value="1"/>
</dbReference>
<dbReference type="EMBL" id="JBGBPQ010000020">
    <property type="protein sequence ID" value="KAL1504252.1"/>
    <property type="molecule type" value="Genomic_DNA"/>
</dbReference>
<dbReference type="Gene3D" id="1.25.40.20">
    <property type="entry name" value="Ankyrin repeat-containing domain"/>
    <property type="match status" value="1"/>
</dbReference>
<dbReference type="SUPFAM" id="SSF48403">
    <property type="entry name" value="Ankyrin repeat"/>
    <property type="match status" value="1"/>
</dbReference>
<dbReference type="PROSITE" id="PS50297">
    <property type="entry name" value="ANK_REP_REGION"/>
    <property type="match status" value="2"/>
</dbReference>
<evidence type="ECO:0000256" key="5">
    <source>
        <dbReference type="SAM" id="MobiDB-lite"/>
    </source>
</evidence>
<evidence type="ECO:0000313" key="7">
    <source>
        <dbReference type="EMBL" id="KAL1504252.1"/>
    </source>
</evidence>
<evidence type="ECO:0000256" key="2">
    <source>
        <dbReference type="ARBA" id="ARBA00022670"/>
    </source>
</evidence>
<dbReference type="GO" id="GO:0006508">
    <property type="term" value="P:proteolysis"/>
    <property type="evidence" value="ECO:0007669"/>
    <property type="project" value="UniProtKB-KW"/>
</dbReference>
<comment type="caution">
    <text evidence="7">The sequence shown here is derived from an EMBL/GenBank/DDBJ whole genome shotgun (WGS) entry which is preliminary data.</text>
</comment>
<proteinExistence type="inferred from homology"/>
<evidence type="ECO:0000259" key="6">
    <source>
        <dbReference type="PROSITE" id="PS51858"/>
    </source>
</evidence>
<evidence type="ECO:0000256" key="3">
    <source>
        <dbReference type="ARBA" id="ARBA00022801"/>
    </source>
</evidence>
<evidence type="ECO:0000256" key="1">
    <source>
        <dbReference type="ARBA" id="ARBA00008140"/>
    </source>
</evidence>
<dbReference type="PROSITE" id="PS50088">
    <property type="entry name" value="ANK_REPEAT"/>
    <property type="match status" value="2"/>
</dbReference>
<dbReference type="SMART" id="SM01179">
    <property type="entry name" value="DUF862"/>
    <property type="match status" value="1"/>
</dbReference>
<dbReference type="SMART" id="SM00248">
    <property type="entry name" value="ANK"/>
    <property type="match status" value="2"/>
</dbReference>
<keyword evidence="2" id="KW-0645">Protease</keyword>
<organism evidence="7 8">
    <name type="scientific">Prymnesium parvum</name>
    <name type="common">Toxic golden alga</name>
    <dbReference type="NCBI Taxonomy" id="97485"/>
    <lineage>
        <taxon>Eukaryota</taxon>
        <taxon>Haptista</taxon>
        <taxon>Haptophyta</taxon>
        <taxon>Prymnesiophyceae</taxon>
        <taxon>Prymnesiales</taxon>
        <taxon>Prymnesiaceae</taxon>
        <taxon>Prymnesium</taxon>
    </lineage>
</organism>
<evidence type="ECO:0000313" key="8">
    <source>
        <dbReference type="Proteomes" id="UP001515480"/>
    </source>
</evidence>
<dbReference type="AlphaFoldDB" id="A0AB34IPY0"/>
<dbReference type="PROSITE" id="PS51858">
    <property type="entry name" value="PPPDE"/>
    <property type="match status" value="1"/>
</dbReference>
<dbReference type="InterPro" id="IPR002110">
    <property type="entry name" value="Ankyrin_rpt"/>
</dbReference>
<dbReference type="InterPro" id="IPR042266">
    <property type="entry name" value="PPPDE_sf"/>
</dbReference>
<dbReference type="InterPro" id="IPR008580">
    <property type="entry name" value="PPPDE_dom"/>
</dbReference>
<protein>
    <recommendedName>
        <fullName evidence="6">PPPDE domain-containing protein</fullName>
    </recommendedName>
</protein>
<feature type="region of interest" description="Disordered" evidence="5">
    <location>
        <begin position="283"/>
        <end position="304"/>
    </location>
</feature>
<reference evidence="7 8" key="1">
    <citation type="journal article" date="2024" name="Science">
        <title>Giant polyketide synthase enzymes in the biosynthesis of giant marine polyether toxins.</title>
        <authorList>
            <person name="Fallon T.R."/>
            <person name="Shende V.V."/>
            <person name="Wierzbicki I.H."/>
            <person name="Pendleton A.L."/>
            <person name="Watervoot N.F."/>
            <person name="Auber R.P."/>
            <person name="Gonzalez D.J."/>
            <person name="Wisecaver J.H."/>
            <person name="Moore B.S."/>
        </authorList>
    </citation>
    <scope>NUCLEOTIDE SEQUENCE [LARGE SCALE GENOMIC DNA]</scope>
    <source>
        <strain evidence="7 8">12B1</strain>
    </source>
</reference>
<dbReference type="InterPro" id="IPR036770">
    <property type="entry name" value="Ankyrin_rpt-contain_sf"/>
</dbReference>
<feature type="region of interest" description="Disordered" evidence="5">
    <location>
        <begin position="322"/>
        <end position="393"/>
    </location>
</feature>